<organism evidence="2 3">
    <name type="scientific">Pyrodictium occultum</name>
    <dbReference type="NCBI Taxonomy" id="2309"/>
    <lineage>
        <taxon>Archaea</taxon>
        <taxon>Thermoproteota</taxon>
        <taxon>Thermoprotei</taxon>
        <taxon>Desulfurococcales</taxon>
        <taxon>Pyrodictiaceae</taxon>
        <taxon>Pyrodictium</taxon>
    </lineage>
</organism>
<evidence type="ECO:0000256" key="1">
    <source>
        <dbReference type="SAM" id="MobiDB-lite"/>
    </source>
</evidence>
<evidence type="ECO:0000313" key="3">
    <source>
        <dbReference type="Proteomes" id="UP000053352"/>
    </source>
</evidence>
<dbReference type="AlphaFoldDB" id="A0A0V8RTW4"/>
<dbReference type="EMBL" id="LNTB01000001">
    <property type="protein sequence ID" value="KSW11505.1"/>
    <property type="molecule type" value="Genomic_DNA"/>
</dbReference>
<proteinExistence type="predicted"/>
<dbReference type="RefSeq" id="WP_058370181.1">
    <property type="nucleotide sequence ID" value="NZ_LNTB01000001.1"/>
</dbReference>
<name>A0A0V8RTW4_PYROC</name>
<reference evidence="2 3" key="1">
    <citation type="submission" date="2015-11" db="EMBL/GenBank/DDBJ databases">
        <title>Genome sequence of Pyrodictium occultum PL-19, a marine hyperthermophilic archaeon isolated from Volcano, Italy.</title>
        <authorList>
            <person name="Utturkar S."/>
            <person name="Huber H."/>
            <person name="Leptihn S."/>
            <person name="Brown S."/>
            <person name="Stetter K.O."/>
            <person name="Podar M."/>
        </authorList>
    </citation>
    <scope>NUCLEOTIDE SEQUENCE [LARGE SCALE GENOMIC DNA]</scope>
    <source>
        <strain evidence="2 3">PL-19</strain>
    </source>
</reference>
<dbReference type="OrthoDB" id="23539at2157"/>
<keyword evidence="3" id="KW-1185">Reference proteome</keyword>
<dbReference type="SUPFAM" id="SSF51905">
    <property type="entry name" value="FAD/NAD(P)-binding domain"/>
    <property type="match status" value="1"/>
</dbReference>
<accession>A0A0V8RTW4</accession>
<dbReference type="Proteomes" id="UP000053352">
    <property type="component" value="Unassembled WGS sequence"/>
</dbReference>
<dbReference type="InterPro" id="IPR036188">
    <property type="entry name" value="FAD/NAD-bd_sf"/>
</dbReference>
<protein>
    <submittedName>
        <fullName evidence="2">Uncharacterized protein</fullName>
    </submittedName>
</protein>
<comment type="caution">
    <text evidence="2">The sequence shown here is derived from an EMBL/GenBank/DDBJ whole genome shotgun (WGS) entry which is preliminary data.</text>
</comment>
<gene>
    <name evidence="2" type="ORF">CF15_01290</name>
</gene>
<dbReference type="STRING" id="2309.CF15_01290"/>
<feature type="region of interest" description="Disordered" evidence="1">
    <location>
        <begin position="51"/>
        <end position="88"/>
    </location>
</feature>
<sequence length="88" mass="9233">MAETLEHDVLVTGSGPAGLRTALEIKRSSGGDAVAPHELGLAHHRHVYAVAAGEASPQDRGPLPHREPGGAPTPRRRPVPLDAEPEKL</sequence>
<evidence type="ECO:0000313" key="2">
    <source>
        <dbReference type="EMBL" id="KSW11505.1"/>
    </source>
</evidence>